<name>A0ABT9D316_9MOLU</name>
<keyword evidence="1" id="KW-1133">Transmembrane helix</keyword>
<keyword evidence="1" id="KW-0812">Transmembrane</keyword>
<dbReference type="Proteomes" id="UP001170674">
    <property type="component" value="Unassembled WGS sequence"/>
</dbReference>
<comment type="caution">
    <text evidence="2">The sequence shown here is derived from an EMBL/GenBank/DDBJ whole genome shotgun (WGS) entry which is preliminary data.</text>
</comment>
<keyword evidence="1" id="KW-0472">Membrane</keyword>
<keyword evidence="3" id="KW-1185">Reference proteome</keyword>
<dbReference type="RefSeq" id="WP_304514912.1">
    <property type="nucleotide sequence ID" value="NZ_JAOSIR010000041.1"/>
</dbReference>
<protein>
    <submittedName>
        <fullName evidence="2">Uncharacterized protein</fullName>
    </submittedName>
</protein>
<dbReference type="EMBL" id="JAOSIR010000041">
    <property type="protein sequence ID" value="MDO8059409.1"/>
    <property type="molecule type" value="Genomic_DNA"/>
</dbReference>
<evidence type="ECO:0000256" key="1">
    <source>
        <dbReference type="SAM" id="Phobius"/>
    </source>
</evidence>
<accession>A0ABT9D316</accession>
<sequence length="94" mass="10930">MKIKSIIQNNFILGLIILIGYEFVIPHGLYALPQPQLQRCNAYKYTEKVLLLTKKLNQNVSEKIKKIMKSIHQIIHWGIDLLTISNEIIDLTEQ</sequence>
<evidence type="ECO:0000313" key="3">
    <source>
        <dbReference type="Proteomes" id="UP001170674"/>
    </source>
</evidence>
<proteinExistence type="predicted"/>
<reference evidence="2 3" key="1">
    <citation type="journal article" date="2023" name="Int. J. Syst. Evol. Microbiol.">
        <title>The observation of taxonomic boundaries for the 16SrII and 16SrXXV phytoplasmas using genome-based delimitation.</title>
        <authorList>
            <person name="Rodrigues Jardim B."/>
            <person name="Tran-Nguyen L.T.T."/>
            <person name="Gambley C."/>
            <person name="Al-Sadi A.M."/>
            <person name="Al-Subhi A.M."/>
            <person name="Foissac X."/>
            <person name="Salar P."/>
            <person name="Cai H."/>
            <person name="Yang J.Y."/>
            <person name="Davis R."/>
            <person name="Jones L."/>
            <person name="Rodoni B."/>
            <person name="Constable F.E."/>
        </authorList>
    </citation>
    <scope>NUCLEOTIDE SEQUENCE [LARGE SCALE GENOMIC DNA]</scope>
    <source>
        <strain evidence="2">BAWM-OMN-P53</strain>
    </source>
</reference>
<organism evidence="2 3">
    <name type="scientific">Candidatus Phytoplasma crotalariae</name>
    <dbReference type="NCBI Taxonomy" id="2982627"/>
    <lineage>
        <taxon>Bacteria</taxon>
        <taxon>Bacillati</taxon>
        <taxon>Mycoplasmatota</taxon>
        <taxon>Mollicutes</taxon>
        <taxon>Acholeplasmatales</taxon>
        <taxon>Acholeplasmataceae</taxon>
        <taxon>Candidatus Phytoplasma</taxon>
        <taxon>16SrII (Peanut WB group)</taxon>
    </lineage>
</organism>
<feature type="transmembrane region" description="Helical" evidence="1">
    <location>
        <begin position="12"/>
        <end position="32"/>
    </location>
</feature>
<gene>
    <name evidence="2" type="ORF">OC683_02220</name>
</gene>
<evidence type="ECO:0000313" key="2">
    <source>
        <dbReference type="EMBL" id="MDO8059409.1"/>
    </source>
</evidence>